<dbReference type="GO" id="GO:0044550">
    <property type="term" value="P:secondary metabolite biosynthetic process"/>
    <property type="evidence" value="ECO:0007669"/>
    <property type="project" value="UniProtKB-ARBA"/>
</dbReference>
<gene>
    <name evidence="8" type="ORF">DHEL01_v210298</name>
</gene>
<keyword evidence="7 8" id="KW-0503">Monooxygenase</keyword>
<evidence type="ECO:0000256" key="1">
    <source>
        <dbReference type="ARBA" id="ARBA00001971"/>
    </source>
</evidence>
<dbReference type="InterPro" id="IPR036396">
    <property type="entry name" value="Cyt_P450_sf"/>
</dbReference>
<dbReference type="OrthoDB" id="2789670at2759"/>
<dbReference type="STRING" id="158607.A0A2P5HM10"/>
<dbReference type="GO" id="GO:0005506">
    <property type="term" value="F:iron ion binding"/>
    <property type="evidence" value="ECO:0007669"/>
    <property type="project" value="InterPro"/>
</dbReference>
<dbReference type="InterPro" id="IPR017972">
    <property type="entry name" value="Cyt_P450_CS"/>
</dbReference>
<evidence type="ECO:0000256" key="3">
    <source>
        <dbReference type="ARBA" id="ARBA00022723"/>
    </source>
</evidence>
<dbReference type="Pfam" id="PF00067">
    <property type="entry name" value="p450"/>
    <property type="match status" value="1"/>
</dbReference>
<dbReference type="InParanoid" id="A0A2P5HM10"/>
<reference evidence="8" key="1">
    <citation type="submission" date="2017-09" db="EMBL/GenBank/DDBJ databases">
        <title>Polyketide synthases of a Diaporthe helianthi virulent isolate.</title>
        <authorList>
            <person name="Baroncelli R."/>
        </authorList>
    </citation>
    <scope>NUCLEOTIDE SEQUENCE [LARGE SCALE GENOMIC DNA]</scope>
    <source>
        <strain evidence="8">7/96</strain>
    </source>
</reference>
<feature type="binding site" description="axial binding residue" evidence="6">
    <location>
        <position position="324"/>
    </location>
    <ligand>
        <name>heme</name>
        <dbReference type="ChEBI" id="CHEBI:30413"/>
    </ligand>
    <ligandPart>
        <name>Fe</name>
        <dbReference type="ChEBI" id="CHEBI:18248"/>
    </ligandPart>
</feature>
<name>A0A2P5HM10_DIAHE</name>
<evidence type="ECO:0000313" key="8">
    <source>
        <dbReference type="EMBL" id="POS71308.1"/>
    </source>
</evidence>
<protein>
    <submittedName>
        <fullName evidence="8">Cytochrome P450 monooxygenase</fullName>
    </submittedName>
</protein>
<dbReference type="Proteomes" id="UP000094444">
    <property type="component" value="Unassembled WGS sequence"/>
</dbReference>
<proteinExistence type="inferred from homology"/>
<dbReference type="GO" id="GO:0004497">
    <property type="term" value="F:monooxygenase activity"/>
    <property type="evidence" value="ECO:0007669"/>
    <property type="project" value="UniProtKB-KW"/>
</dbReference>
<evidence type="ECO:0000256" key="2">
    <source>
        <dbReference type="ARBA" id="ARBA00022617"/>
    </source>
</evidence>
<comment type="caution">
    <text evidence="8">The sequence shown here is derived from an EMBL/GenBank/DDBJ whole genome shotgun (WGS) entry which is preliminary data.</text>
</comment>
<keyword evidence="4 7" id="KW-0560">Oxidoreductase</keyword>
<dbReference type="InterPro" id="IPR002401">
    <property type="entry name" value="Cyt_P450_E_grp-I"/>
</dbReference>
<dbReference type="Gene3D" id="1.10.630.10">
    <property type="entry name" value="Cytochrome P450"/>
    <property type="match status" value="1"/>
</dbReference>
<keyword evidence="9" id="KW-1185">Reference proteome</keyword>
<dbReference type="InterPro" id="IPR001128">
    <property type="entry name" value="Cyt_P450"/>
</dbReference>
<comment type="similarity">
    <text evidence="7">Belongs to the cytochrome P450 family.</text>
</comment>
<evidence type="ECO:0000256" key="4">
    <source>
        <dbReference type="ARBA" id="ARBA00023002"/>
    </source>
</evidence>
<dbReference type="GO" id="GO:0020037">
    <property type="term" value="F:heme binding"/>
    <property type="evidence" value="ECO:0007669"/>
    <property type="project" value="InterPro"/>
</dbReference>
<organism evidence="8 9">
    <name type="scientific">Diaporthe helianthi</name>
    <dbReference type="NCBI Taxonomy" id="158607"/>
    <lineage>
        <taxon>Eukaryota</taxon>
        <taxon>Fungi</taxon>
        <taxon>Dikarya</taxon>
        <taxon>Ascomycota</taxon>
        <taxon>Pezizomycotina</taxon>
        <taxon>Sordariomycetes</taxon>
        <taxon>Sordariomycetidae</taxon>
        <taxon>Diaporthales</taxon>
        <taxon>Diaporthaceae</taxon>
        <taxon>Diaporthe</taxon>
    </lineage>
</organism>
<dbReference type="SUPFAM" id="SSF48264">
    <property type="entry name" value="Cytochrome P450"/>
    <property type="match status" value="1"/>
</dbReference>
<dbReference type="EMBL" id="MAVT02001310">
    <property type="protein sequence ID" value="POS71308.1"/>
    <property type="molecule type" value="Genomic_DNA"/>
</dbReference>
<sequence length="384" mass="43730">MSQILGKCVGLISGGEWRAVRGAAEGPFTLRPAVDRVDLIQNWVERHMADLWKHGRLSEGLLDPAQDLKMLPFWIVAEVIYTELSQTQMTELRELAALREDIFKIVIHGGLTRFSLSRYFPTKANKQLARFQALWRGFNARAYQDSISKTPRAPIVSMYKQCEDGIMTHEQMLHTLDESLFANLDVTTGGISWVLTFLAANKDYQDRLRAELALFLAEGHGGRQKYILANSTLLAACIVESSRLRPLAAFSVPQSAPTPRVVGGYLIPAGTDFIVDAYGLNVRNKGFWGPDASEFRPERFLEGSKRPTNLRYFFWRFGFGPRQCMGRYIAEFMIRALVIHLVENYDLALQEKDTGRQWDRAPDVWINHPKMDIICRSRNRACNN</sequence>
<dbReference type="PROSITE" id="PS50096">
    <property type="entry name" value="IQ"/>
    <property type="match status" value="1"/>
</dbReference>
<dbReference type="PANTHER" id="PTHR24305:SF235">
    <property type="entry name" value="CYTOCHROME P450 MONOOXYGENASE APDB-RELATED"/>
    <property type="match status" value="1"/>
</dbReference>
<dbReference type="PANTHER" id="PTHR24305">
    <property type="entry name" value="CYTOCHROME P450"/>
    <property type="match status" value="1"/>
</dbReference>
<evidence type="ECO:0000313" key="9">
    <source>
        <dbReference type="Proteomes" id="UP000094444"/>
    </source>
</evidence>
<dbReference type="PROSITE" id="PS00086">
    <property type="entry name" value="CYTOCHROME_P450"/>
    <property type="match status" value="1"/>
</dbReference>
<dbReference type="AlphaFoldDB" id="A0A2P5HM10"/>
<accession>A0A2P5HM10</accession>
<comment type="cofactor">
    <cofactor evidence="1 6">
        <name>heme</name>
        <dbReference type="ChEBI" id="CHEBI:30413"/>
    </cofactor>
</comment>
<dbReference type="InterPro" id="IPR050121">
    <property type="entry name" value="Cytochrome_P450_monoxygenase"/>
</dbReference>
<dbReference type="PRINTS" id="PR00463">
    <property type="entry name" value="EP450I"/>
</dbReference>
<dbReference type="PRINTS" id="PR00385">
    <property type="entry name" value="P450"/>
</dbReference>
<evidence type="ECO:0000256" key="6">
    <source>
        <dbReference type="PIRSR" id="PIRSR602401-1"/>
    </source>
</evidence>
<keyword evidence="2 6" id="KW-0349">Heme</keyword>
<evidence type="ECO:0000256" key="7">
    <source>
        <dbReference type="RuleBase" id="RU000461"/>
    </source>
</evidence>
<evidence type="ECO:0000256" key="5">
    <source>
        <dbReference type="ARBA" id="ARBA00023004"/>
    </source>
</evidence>
<dbReference type="GO" id="GO:0016705">
    <property type="term" value="F:oxidoreductase activity, acting on paired donors, with incorporation or reduction of molecular oxygen"/>
    <property type="evidence" value="ECO:0007669"/>
    <property type="project" value="InterPro"/>
</dbReference>
<keyword evidence="5 6" id="KW-0408">Iron</keyword>
<keyword evidence="3 6" id="KW-0479">Metal-binding</keyword>